<feature type="compositionally biased region" description="Basic and acidic residues" evidence="1">
    <location>
        <begin position="238"/>
        <end position="247"/>
    </location>
</feature>
<gene>
    <name evidence="3" type="ORF">Tci_285584</name>
</gene>
<protein>
    <recommendedName>
        <fullName evidence="2">Integrase catalytic domain-containing protein</fullName>
    </recommendedName>
</protein>
<dbReference type="InterPro" id="IPR001584">
    <property type="entry name" value="Integrase_cat-core"/>
</dbReference>
<reference evidence="3" key="1">
    <citation type="journal article" date="2019" name="Sci. Rep.">
        <title>Draft genome of Tanacetum cinerariifolium, the natural source of mosquito coil.</title>
        <authorList>
            <person name="Yamashiro T."/>
            <person name="Shiraishi A."/>
            <person name="Satake H."/>
            <person name="Nakayama K."/>
        </authorList>
    </citation>
    <scope>NUCLEOTIDE SEQUENCE</scope>
</reference>
<dbReference type="EMBL" id="BKCJ010091410">
    <property type="protein sequence ID" value="GEX13609.1"/>
    <property type="molecule type" value="Genomic_DNA"/>
</dbReference>
<feature type="region of interest" description="Disordered" evidence="1">
    <location>
        <begin position="224"/>
        <end position="261"/>
    </location>
</feature>
<dbReference type="PROSITE" id="PS50994">
    <property type="entry name" value="INTEGRASE"/>
    <property type="match status" value="1"/>
</dbReference>
<dbReference type="Gene3D" id="3.10.10.10">
    <property type="entry name" value="HIV Type 1 Reverse Transcriptase, subunit A, domain 1"/>
    <property type="match status" value="1"/>
</dbReference>
<dbReference type="SUPFAM" id="SSF53098">
    <property type="entry name" value="Ribonuclease H-like"/>
    <property type="match status" value="1"/>
</dbReference>
<dbReference type="InterPro" id="IPR012337">
    <property type="entry name" value="RNaseH-like_sf"/>
</dbReference>
<dbReference type="GO" id="GO:0003676">
    <property type="term" value="F:nucleic acid binding"/>
    <property type="evidence" value="ECO:0007669"/>
    <property type="project" value="InterPro"/>
</dbReference>
<evidence type="ECO:0000259" key="2">
    <source>
        <dbReference type="PROSITE" id="PS50994"/>
    </source>
</evidence>
<dbReference type="GO" id="GO:0015074">
    <property type="term" value="P:DNA integration"/>
    <property type="evidence" value="ECO:0007669"/>
    <property type="project" value="InterPro"/>
</dbReference>
<feature type="compositionally biased region" description="Polar residues" evidence="1">
    <location>
        <begin position="251"/>
        <end position="261"/>
    </location>
</feature>
<sequence>MSTRSSTRNLFPSIDNPELTIRRRPRVDPTPLNDFNMATNGNGDDVPPAERGDLPVPDLQTVKELYQPTLNGRGGPIAPISIQAMNFGLKNDMIQQVQNSCQFHGLPGDDANKHIDKFLHAYQAPAYQAPGYQALVHQALIPQPQVVTTTEFTNYLKANDSILKNMKINMTSLTNSNLELKNMFGQLMKMNTASSLGSKTLPSNTITNPKEDLKGITTRSGITYKGPTIPTISSPPKVVERETEVTKDTVPPTNNRSTKDVQPSVIQIETQIPNSKPVVAPVVEPVEAPKLFELARTPLNEHCALVLLKKLPEKLGDPDKFLIPCDFPGMNECLALAVLGVIINLMPLSIWNNLSLLKLSPTCMILELADRSISRLVGVTKDVFVKVGTFHFSAVFVVVDIDADPQVPLILERSFLKTGHALIDVYEGELTLCVGNKAITFNLDQSSRYSANYDDMSDLPPHLEYSFLEGDDKLLVIIAKDLKDKEKPALIKVLKSHKQVIAWKLFDIKGINSKFYTHKILMEDDFKPAIQHQRRVNPKIHEMIKKEVLKLLDVELIYPMSDSPWVRPLHCVPKKGGFTVVENKENELIPTRLVTDFLVFGNSFKTCLSHLEKRLRRCEDTNLCLNWEKSHFMVKEGIVLGHKISKNRIKADKAKVDVIAKLPHLTTIMGAENLAADHLSRLENPHQNLIDKKEINEMFPLETLNVIKSSGGVFTARKPLIFLRLATMDPPGDITARTTLPKRCLTPVSTGPQSIVMPMTWSNLMTLVNVREKFRNVMKCLKTPSKFARFLTFGTPHAIISDRGTHFCNDQFAKVMVKYGVTHCLATAYHPQTNGQVEVSNRGLKRIMERTICKNHASWSVKLDDTL</sequence>
<dbReference type="SUPFAM" id="SSF56672">
    <property type="entry name" value="DNA/RNA polymerases"/>
    <property type="match status" value="1"/>
</dbReference>
<dbReference type="Gene3D" id="3.30.420.10">
    <property type="entry name" value="Ribonuclease H-like superfamily/Ribonuclease H"/>
    <property type="match status" value="1"/>
</dbReference>
<dbReference type="Gene3D" id="3.30.70.270">
    <property type="match status" value="1"/>
</dbReference>
<dbReference type="InterPro" id="IPR036397">
    <property type="entry name" value="RNaseH_sf"/>
</dbReference>
<feature type="region of interest" description="Disordered" evidence="1">
    <location>
        <begin position="1"/>
        <end position="50"/>
    </location>
</feature>
<proteinExistence type="predicted"/>
<dbReference type="Gene3D" id="2.40.70.10">
    <property type="entry name" value="Acid Proteases"/>
    <property type="match status" value="1"/>
</dbReference>
<comment type="caution">
    <text evidence="3">The sequence shown here is derived from an EMBL/GenBank/DDBJ whole genome shotgun (WGS) entry which is preliminary data.</text>
</comment>
<evidence type="ECO:0000256" key="1">
    <source>
        <dbReference type="SAM" id="MobiDB-lite"/>
    </source>
</evidence>
<dbReference type="PANTHER" id="PTHR33067:SF9">
    <property type="entry name" value="RNA-DIRECTED DNA POLYMERASE"/>
    <property type="match status" value="1"/>
</dbReference>
<evidence type="ECO:0000313" key="3">
    <source>
        <dbReference type="EMBL" id="GEX13609.1"/>
    </source>
</evidence>
<name>A0A699H8X9_TANCI</name>
<dbReference type="InterPro" id="IPR021109">
    <property type="entry name" value="Peptidase_aspartic_dom_sf"/>
</dbReference>
<feature type="compositionally biased region" description="Polar residues" evidence="1">
    <location>
        <begin position="1"/>
        <end position="10"/>
    </location>
</feature>
<dbReference type="PANTHER" id="PTHR33067">
    <property type="entry name" value="RNA-DIRECTED DNA POLYMERASE-RELATED"/>
    <property type="match status" value="1"/>
</dbReference>
<dbReference type="InterPro" id="IPR043128">
    <property type="entry name" value="Rev_trsase/Diguanyl_cyclase"/>
</dbReference>
<accession>A0A699H8X9</accession>
<dbReference type="InterPro" id="IPR043502">
    <property type="entry name" value="DNA/RNA_pol_sf"/>
</dbReference>
<organism evidence="3">
    <name type="scientific">Tanacetum cinerariifolium</name>
    <name type="common">Dalmatian daisy</name>
    <name type="synonym">Chrysanthemum cinerariifolium</name>
    <dbReference type="NCBI Taxonomy" id="118510"/>
    <lineage>
        <taxon>Eukaryota</taxon>
        <taxon>Viridiplantae</taxon>
        <taxon>Streptophyta</taxon>
        <taxon>Embryophyta</taxon>
        <taxon>Tracheophyta</taxon>
        <taxon>Spermatophyta</taxon>
        <taxon>Magnoliopsida</taxon>
        <taxon>eudicotyledons</taxon>
        <taxon>Gunneridae</taxon>
        <taxon>Pentapetalae</taxon>
        <taxon>asterids</taxon>
        <taxon>campanulids</taxon>
        <taxon>Asterales</taxon>
        <taxon>Asteraceae</taxon>
        <taxon>Asteroideae</taxon>
        <taxon>Anthemideae</taxon>
        <taxon>Anthemidinae</taxon>
        <taxon>Tanacetum</taxon>
    </lineage>
</organism>
<feature type="domain" description="Integrase catalytic" evidence="2">
    <location>
        <begin position="787"/>
        <end position="867"/>
    </location>
</feature>
<dbReference type="AlphaFoldDB" id="A0A699H8X9"/>